<dbReference type="PIRSF" id="PIRSF000232">
    <property type="entry name" value="YdjA"/>
    <property type="match status" value="1"/>
</dbReference>
<evidence type="ECO:0000313" key="11">
    <source>
        <dbReference type="Proteomes" id="UP000276128"/>
    </source>
</evidence>
<dbReference type="GO" id="GO:0016491">
    <property type="term" value="F:oxidoreductase activity"/>
    <property type="evidence" value="ECO:0007669"/>
    <property type="project" value="UniProtKB-UniRule"/>
</dbReference>
<feature type="domain" description="Nitroreductase" evidence="9">
    <location>
        <begin position="7"/>
        <end position="169"/>
    </location>
</feature>
<comment type="cofactor">
    <cofactor evidence="8">
        <name>FMN</name>
        <dbReference type="ChEBI" id="CHEBI:58210"/>
    </cofactor>
    <text evidence="8">Binds 1 FMN per subunit.</text>
</comment>
<dbReference type="PROSITE" id="PS50890">
    <property type="entry name" value="PUA"/>
    <property type="match status" value="1"/>
</dbReference>
<keyword evidence="3 7" id="KW-0288">FMN</keyword>
<keyword evidence="5 7" id="KW-0560">Oxidoreductase</keyword>
<dbReference type="InterPro" id="IPR026021">
    <property type="entry name" value="YdjA-like"/>
</dbReference>
<evidence type="ECO:0000256" key="8">
    <source>
        <dbReference type="PIRSR" id="PIRSR000232-1"/>
    </source>
</evidence>
<evidence type="ECO:0000256" key="3">
    <source>
        <dbReference type="ARBA" id="ARBA00022643"/>
    </source>
</evidence>
<evidence type="ECO:0000259" key="9">
    <source>
        <dbReference type="Pfam" id="PF00881"/>
    </source>
</evidence>
<keyword evidence="4 7" id="KW-0521">NADP</keyword>
<evidence type="ECO:0000256" key="4">
    <source>
        <dbReference type="ARBA" id="ARBA00022857"/>
    </source>
</evidence>
<name>A0A430JBP4_9BACL</name>
<dbReference type="EC" id="1.-.-.-" evidence="7"/>
<feature type="binding site" description="in other chain" evidence="8">
    <location>
        <begin position="10"/>
        <end position="12"/>
    </location>
    <ligand>
        <name>FMN</name>
        <dbReference type="ChEBI" id="CHEBI:58210"/>
        <note>ligand shared between dimeric partners</note>
    </ligand>
</feature>
<dbReference type="InterPro" id="IPR000415">
    <property type="entry name" value="Nitroreductase-like"/>
</dbReference>
<dbReference type="InterPro" id="IPR029479">
    <property type="entry name" value="Nitroreductase"/>
</dbReference>
<feature type="binding site" evidence="8">
    <location>
        <position position="39"/>
    </location>
    <ligand>
        <name>FMN</name>
        <dbReference type="ChEBI" id="CHEBI:58210"/>
        <note>ligand shared between dimeric partners</note>
    </ligand>
</feature>
<protein>
    <recommendedName>
        <fullName evidence="7">Putative NAD(P)H nitroreductase</fullName>
        <ecNumber evidence="7">1.-.-.-</ecNumber>
    </recommendedName>
</protein>
<accession>A0A430JBP4</accession>
<dbReference type="SUPFAM" id="SSF55469">
    <property type="entry name" value="FMN-dependent nitroreductase-like"/>
    <property type="match status" value="1"/>
</dbReference>
<reference evidence="10 11" key="1">
    <citation type="submission" date="2018-12" db="EMBL/GenBank/DDBJ databases">
        <title>Bacillus ochoae sp. nov., Paenibacillus whitsoniae sp. nov., Paenibacillus spiritus sp. nov. Isolated from the Mars Exploration Rover during spacecraft assembly.</title>
        <authorList>
            <person name="Seuylemezian A."/>
            <person name="Vaishampayan P."/>
        </authorList>
    </citation>
    <scope>NUCLEOTIDE SEQUENCE [LARGE SCALE GENOMIC DNA]</scope>
    <source>
        <strain evidence="10 11">MER 54</strain>
    </source>
</reference>
<proteinExistence type="inferred from homology"/>
<evidence type="ECO:0000256" key="6">
    <source>
        <dbReference type="ARBA" id="ARBA00023027"/>
    </source>
</evidence>
<comment type="similarity">
    <text evidence="1 7">Belongs to the nitroreductase family.</text>
</comment>
<gene>
    <name evidence="10" type="ORF">EJQ19_17255</name>
</gene>
<evidence type="ECO:0000313" key="10">
    <source>
        <dbReference type="EMBL" id="RTE08445.1"/>
    </source>
</evidence>
<comment type="caution">
    <text evidence="10">The sequence shown here is derived from an EMBL/GenBank/DDBJ whole genome shotgun (WGS) entry which is preliminary data.</text>
</comment>
<evidence type="ECO:0000256" key="5">
    <source>
        <dbReference type="ARBA" id="ARBA00023002"/>
    </source>
</evidence>
<sequence>MDVQEAIRSRRSIGKVKPDPVDRALIEEILEAGIWAPNHAHTEPWRFWVMTGEGRGLLGRGYAEVALAEAVDQLSDEEAEKLRDANMKKAFRAPAVIAVAVSPSEKAVVPEIEEYAAAHAAVHNMLLTAHALGLGAIWRTGAPTYHPKMREAFGLAGKEELVGFIYLGYPEPLPLKAVRKPFAEKTIWVTE</sequence>
<dbReference type="Pfam" id="PF00881">
    <property type="entry name" value="Nitroreductase"/>
    <property type="match status" value="1"/>
</dbReference>
<dbReference type="Gene3D" id="3.40.109.10">
    <property type="entry name" value="NADH Oxidase"/>
    <property type="match status" value="1"/>
</dbReference>
<dbReference type="PANTHER" id="PTHR43821">
    <property type="entry name" value="NAD(P)H NITROREDUCTASE YDJA-RELATED"/>
    <property type="match status" value="1"/>
</dbReference>
<dbReference type="InterPro" id="IPR052530">
    <property type="entry name" value="NAD(P)H_nitroreductase"/>
</dbReference>
<dbReference type="CDD" id="cd02135">
    <property type="entry name" value="YdjA-like"/>
    <property type="match status" value="1"/>
</dbReference>
<feature type="binding site" description="in other chain" evidence="8">
    <location>
        <begin position="138"/>
        <end position="140"/>
    </location>
    <ligand>
        <name>FMN</name>
        <dbReference type="ChEBI" id="CHEBI:58210"/>
        <note>ligand shared between dimeric partners</note>
    </ligand>
</feature>
<evidence type="ECO:0000256" key="2">
    <source>
        <dbReference type="ARBA" id="ARBA00022630"/>
    </source>
</evidence>
<keyword evidence="2 7" id="KW-0285">Flavoprotein</keyword>
<evidence type="ECO:0000256" key="7">
    <source>
        <dbReference type="PIRNR" id="PIRNR000232"/>
    </source>
</evidence>
<dbReference type="PANTHER" id="PTHR43821:SF1">
    <property type="entry name" value="NAD(P)H NITROREDUCTASE YDJA-RELATED"/>
    <property type="match status" value="1"/>
</dbReference>
<evidence type="ECO:0000256" key="1">
    <source>
        <dbReference type="ARBA" id="ARBA00007118"/>
    </source>
</evidence>
<organism evidence="10 11">
    <name type="scientific">Paenibacillus whitsoniae</name>
    <dbReference type="NCBI Taxonomy" id="2496558"/>
    <lineage>
        <taxon>Bacteria</taxon>
        <taxon>Bacillati</taxon>
        <taxon>Bacillota</taxon>
        <taxon>Bacilli</taxon>
        <taxon>Bacillales</taxon>
        <taxon>Paenibacillaceae</taxon>
        <taxon>Paenibacillus</taxon>
    </lineage>
</organism>
<dbReference type="EMBL" id="RXHU01000050">
    <property type="protein sequence ID" value="RTE08445.1"/>
    <property type="molecule type" value="Genomic_DNA"/>
</dbReference>
<dbReference type="OrthoDB" id="9804207at2"/>
<keyword evidence="6 7" id="KW-0520">NAD</keyword>
<keyword evidence="11" id="KW-1185">Reference proteome</keyword>
<dbReference type="Proteomes" id="UP000276128">
    <property type="component" value="Unassembled WGS sequence"/>
</dbReference>
<dbReference type="RefSeq" id="WP_126142484.1">
    <property type="nucleotide sequence ID" value="NZ_RXHU01000050.1"/>
</dbReference>
<dbReference type="AlphaFoldDB" id="A0A430JBP4"/>